<keyword evidence="2" id="KW-0521">NADP</keyword>
<dbReference type="Proteomes" id="UP000054270">
    <property type="component" value="Unassembled WGS sequence"/>
</dbReference>
<dbReference type="EMBL" id="KN817526">
    <property type="protein sequence ID" value="KJA26779.1"/>
    <property type="molecule type" value="Genomic_DNA"/>
</dbReference>
<dbReference type="STRING" id="945553.A0A0D2P748"/>
<sequence length="247" mass="25749">MATLQNKKVVVVGGTSGIGFGVALAALQSQASVVIVASSNASRVAKAVERLQSHKLPGEVRGEVLDAKDSAAIKAFTERIGSVDHIAWSSGDITAGMLDESASKENLINGAFTVRFWGPFILAQSAKFNPGGSLTLTSGTLDTKPSPGLSATSGVIASIEGLTKGLAVDLAPAGVRVNLVGPGAVDTELWDNFPKEVKEYFNQAVESKQLIKRIGTPAEIAEAYMFLMKCEYITGQRIDVNGGVSLA</sequence>
<dbReference type="OMA" id="KCEYITG"/>
<dbReference type="GO" id="GO:0016491">
    <property type="term" value="F:oxidoreductase activity"/>
    <property type="evidence" value="ECO:0007669"/>
    <property type="project" value="UniProtKB-KW"/>
</dbReference>
<dbReference type="InterPro" id="IPR051122">
    <property type="entry name" value="SDR_DHRS6-like"/>
</dbReference>
<evidence type="ECO:0000256" key="1">
    <source>
        <dbReference type="ARBA" id="ARBA00006484"/>
    </source>
</evidence>
<dbReference type="SUPFAM" id="SSF51735">
    <property type="entry name" value="NAD(P)-binding Rossmann-fold domains"/>
    <property type="match status" value="1"/>
</dbReference>
<dbReference type="Gene3D" id="3.40.50.720">
    <property type="entry name" value="NAD(P)-binding Rossmann-like Domain"/>
    <property type="match status" value="1"/>
</dbReference>
<name>A0A0D2P748_HYPSF</name>
<reference evidence="5" key="1">
    <citation type="submission" date="2014-04" db="EMBL/GenBank/DDBJ databases">
        <title>Evolutionary Origins and Diversification of the Mycorrhizal Mutualists.</title>
        <authorList>
            <consortium name="DOE Joint Genome Institute"/>
            <consortium name="Mycorrhizal Genomics Consortium"/>
            <person name="Kohler A."/>
            <person name="Kuo A."/>
            <person name="Nagy L.G."/>
            <person name="Floudas D."/>
            <person name="Copeland A."/>
            <person name="Barry K.W."/>
            <person name="Cichocki N."/>
            <person name="Veneault-Fourrey C."/>
            <person name="LaButti K."/>
            <person name="Lindquist E.A."/>
            <person name="Lipzen A."/>
            <person name="Lundell T."/>
            <person name="Morin E."/>
            <person name="Murat C."/>
            <person name="Riley R."/>
            <person name="Ohm R."/>
            <person name="Sun H."/>
            <person name="Tunlid A."/>
            <person name="Henrissat B."/>
            <person name="Grigoriev I.V."/>
            <person name="Hibbett D.S."/>
            <person name="Martin F."/>
        </authorList>
    </citation>
    <scope>NUCLEOTIDE SEQUENCE [LARGE SCALE GENOMIC DNA]</scope>
    <source>
        <strain evidence="5">FD-334 SS-4</strain>
    </source>
</reference>
<dbReference type="Pfam" id="PF23441">
    <property type="entry name" value="SDR"/>
    <property type="match status" value="1"/>
</dbReference>
<gene>
    <name evidence="4" type="ORF">HYPSUDRAFT_75194</name>
</gene>
<dbReference type="InterPro" id="IPR036291">
    <property type="entry name" value="NAD(P)-bd_dom_sf"/>
</dbReference>
<accession>A0A0D2P748</accession>
<keyword evidence="3" id="KW-0560">Oxidoreductase</keyword>
<dbReference type="InterPro" id="IPR002347">
    <property type="entry name" value="SDR_fam"/>
</dbReference>
<dbReference type="OrthoDB" id="294295at2759"/>
<dbReference type="PRINTS" id="PR00081">
    <property type="entry name" value="GDHRDH"/>
</dbReference>
<dbReference type="PANTHER" id="PTHR43477:SF1">
    <property type="entry name" value="DIHYDROANTICAPSIN 7-DEHYDROGENASE"/>
    <property type="match status" value="1"/>
</dbReference>
<keyword evidence="5" id="KW-1185">Reference proteome</keyword>
<dbReference type="AlphaFoldDB" id="A0A0D2P748"/>
<protein>
    <submittedName>
        <fullName evidence="4">Uncharacterized protein</fullName>
    </submittedName>
</protein>
<evidence type="ECO:0000256" key="2">
    <source>
        <dbReference type="ARBA" id="ARBA00022857"/>
    </source>
</evidence>
<dbReference type="PANTHER" id="PTHR43477">
    <property type="entry name" value="DIHYDROANTICAPSIN 7-DEHYDROGENASE"/>
    <property type="match status" value="1"/>
</dbReference>
<comment type="similarity">
    <text evidence="1">Belongs to the short-chain dehydrogenases/reductases (SDR) family.</text>
</comment>
<evidence type="ECO:0000256" key="3">
    <source>
        <dbReference type="ARBA" id="ARBA00023002"/>
    </source>
</evidence>
<evidence type="ECO:0000313" key="4">
    <source>
        <dbReference type="EMBL" id="KJA26779.1"/>
    </source>
</evidence>
<dbReference type="InterPro" id="IPR057571">
    <property type="entry name" value="SDR_PhqE-like"/>
</dbReference>
<proteinExistence type="inferred from homology"/>
<evidence type="ECO:0000313" key="5">
    <source>
        <dbReference type="Proteomes" id="UP000054270"/>
    </source>
</evidence>
<dbReference type="CDD" id="cd05233">
    <property type="entry name" value="SDR_c"/>
    <property type="match status" value="1"/>
</dbReference>
<organism evidence="4 5">
    <name type="scientific">Hypholoma sublateritium (strain FD-334 SS-4)</name>
    <dbReference type="NCBI Taxonomy" id="945553"/>
    <lineage>
        <taxon>Eukaryota</taxon>
        <taxon>Fungi</taxon>
        <taxon>Dikarya</taxon>
        <taxon>Basidiomycota</taxon>
        <taxon>Agaricomycotina</taxon>
        <taxon>Agaricomycetes</taxon>
        <taxon>Agaricomycetidae</taxon>
        <taxon>Agaricales</taxon>
        <taxon>Agaricineae</taxon>
        <taxon>Strophariaceae</taxon>
        <taxon>Hypholoma</taxon>
    </lineage>
</organism>